<accession>A0A9P7BUM0</accession>
<evidence type="ECO:0000256" key="3">
    <source>
        <dbReference type="SAM" id="Phobius"/>
    </source>
</evidence>
<dbReference type="PANTHER" id="PTHR11360">
    <property type="entry name" value="MONOCARBOXYLATE TRANSPORTER"/>
    <property type="match status" value="1"/>
</dbReference>
<keyword evidence="3" id="KW-0812">Transmembrane</keyword>
<comment type="caution">
    <text evidence="4">The sequence shown here is derived from an EMBL/GenBank/DDBJ whole genome shotgun (WGS) entry which is preliminary data.</text>
</comment>
<sequence>MKGFSINSHRFKAIIKKNQQASLDDVSTIVSDTQLTEDLSTVHSQEGENKLQYTFVQSGIVSDSDYMPEKEANEEGGFDLQVKEHPYRWVILFGGFLAQAISVMQDYYDRQVFKGSVDPILLNFVGTIGMSFCGLMGPVTPVLISLIGAKWLLFLATILITAGLILSSFAEQVWQLYITQSIIHGTGAALLYIVSMSISPQWFIKRRGLAMGIMVSGSGVGGLIMPFIMTHLNESLGGAWCYRVLVSSFSAVNVIGRVISGYLGDHIGVVNVNVVFLFICGLSSLLIWTFANTFTTLLIFILVYGFMSGSVFSLSDGTYYSGNHWDGKVPIRYYYSVSYCQSSDITAESVLIIALGQVWKCHWQSIFNQQPFLSSTVLQAIRNNVQQHIAEEGDLD</sequence>
<feature type="transmembrane region" description="Helical" evidence="3">
    <location>
        <begin position="151"/>
        <end position="170"/>
    </location>
</feature>
<feature type="transmembrane region" description="Helical" evidence="3">
    <location>
        <begin position="176"/>
        <end position="196"/>
    </location>
</feature>
<evidence type="ECO:0000313" key="4">
    <source>
        <dbReference type="EMBL" id="KAG1312168.1"/>
    </source>
</evidence>
<gene>
    <name evidence="4" type="ORF">G6F64_003244</name>
</gene>
<dbReference type="InterPro" id="IPR011701">
    <property type="entry name" value="MFS"/>
</dbReference>
<dbReference type="InterPro" id="IPR036259">
    <property type="entry name" value="MFS_trans_sf"/>
</dbReference>
<dbReference type="PANTHER" id="PTHR11360:SF284">
    <property type="entry name" value="EG:103B4.3 PROTEIN-RELATED"/>
    <property type="match status" value="1"/>
</dbReference>
<comment type="similarity">
    <text evidence="2">Belongs to the major facilitator superfamily. Monocarboxylate porter (TC 2.A.1.13) family.</text>
</comment>
<protein>
    <recommendedName>
        <fullName evidence="6">Major facilitator superfamily (MFS) profile domain-containing protein</fullName>
    </recommendedName>
</protein>
<feature type="transmembrane region" description="Helical" evidence="3">
    <location>
        <begin position="294"/>
        <end position="314"/>
    </location>
</feature>
<dbReference type="EMBL" id="JAANQT010000310">
    <property type="protein sequence ID" value="KAG1312168.1"/>
    <property type="molecule type" value="Genomic_DNA"/>
</dbReference>
<dbReference type="InterPro" id="IPR050327">
    <property type="entry name" value="Proton-linked_MCT"/>
</dbReference>
<keyword evidence="3" id="KW-0472">Membrane</keyword>
<dbReference type="GO" id="GO:0022857">
    <property type="term" value="F:transmembrane transporter activity"/>
    <property type="evidence" value="ECO:0007669"/>
    <property type="project" value="InterPro"/>
</dbReference>
<organism evidence="4 5">
    <name type="scientific">Rhizopus oryzae</name>
    <name type="common">Mucormycosis agent</name>
    <name type="synonym">Rhizopus arrhizus var. delemar</name>
    <dbReference type="NCBI Taxonomy" id="64495"/>
    <lineage>
        <taxon>Eukaryota</taxon>
        <taxon>Fungi</taxon>
        <taxon>Fungi incertae sedis</taxon>
        <taxon>Mucoromycota</taxon>
        <taxon>Mucoromycotina</taxon>
        <taxon>Mucoromycetes</taxon>
        <taxon>Mucorales</taxon>
        <taxon>Mucorineae</taxon>
        <taxon>Rhizopodaceae</taxon>
        <taxon>Rhizopus</taxon>
    </lineage>
</organism>
<evidence type="ECO:0000256" key="1">
    <source>
        <dbReference type="ARBA" id="ARBA00004141"/>
    </source>
</evidence>
<proteinExistence type="inferred from homology"/>
<feature type="transmembrane region" description="Helical" evidence="3">
    <location>
        <begin position="267"/>
        <end position="288"/>
    </location>
</feature>
<evidence type="ECO:0000256" key="2">
    <source>
        <dbReference type="ARBA" id="ARBA00006727"/>
    </source>
</evidence>
<feature type="transmembrane region" description="Helical" evidence="3">
    <location>
        <begin position="208"/>
        <end position="229"/>
    </location>
</feature>
<evidence type="ECO:0008006" key="6">
    <source>
        <dbReference type="Google" id="ProtNLM"/>
    </source>
</evidence>
<name>A0A9P7BUM0_RHIOR</name>
<evidence type="ECO:0000313" key="5">
    <source>
        <dbReference type="Proteomes" id="UP000716291"/>
    </source>
</evidence>
<feature type="transmembrane region" description="Helical" evidence="3">
    <location>
        <begin position="89"/>
        <end position="108"/>
    </location>
</feature>
<feature type="transmembrane region" description="Helical" evidence="3">
    <location>
        <begin position="120"/>
        <end position="144"/>
    </location>
</feature>
<dbReference type="Gene3D" id="1.20.1250.20">
    <property type="entry name" value="MFS general substrate transporter like domains"/>
    <property type="match status" value="2"/>
</dbReference>
<keyword evidence="5" id="KW-1185">Reference proteome</keyword>
<dbReference type="GO" id="GO:0016020">
    <property type="term" value="C:membrane"/>
    <property type="evidence" value="ECO:0007669"/>
    <property type="project" value="UniProtKB-SubCell"/>
</dbReference>
<dbReference type="AlphaFoldDB" id="A0A9P7BUM0"/>
<comment type="subcellular location">
    <subcellularLocation>
        <location evidence="1">Membrane</location>
        <topology evidence="1">Multi-pass membrane protein</topology>
    </subcellularLocation>
</comment>
<dbReference type="SUPFAM" id="SSF103473">
    <property type="entry name" value="MFS general substrate transporter"/>
    <property type="match status" value="2"/>
</dbReference>
<feature type="transmembrane region" description="Helical" evidence="3">
    <location>
        <begin position="235"/>
        <end position="255"/>
    </location>
</feature>
<keyword evidence="3" id="KW-1133">Transmembrane helix</keyword>
<reference evidence="4" key="1">
    <citation type="journal article" date="2020" name="Microb. Genom.">
        <title>Genetic diversity of clinical and environmental Mucorales isolates obtained from an investigation of mucormycosis cases among solid organ transplant recipients.</title>
        <authorList>
            <person name="Nguyen M.H."/>
            <person name="Kaul D."/>
            <person name="Muto C."/>
            <person name="Cheng S.J."/>
            <person name="Richter R.A."/>
            <person name="Bruno V.M."/>
            <person name="Liu G."/>
            <person name="Beyhan S."/>
            <person name="Sundermann A.J."/>
            <person name="Mounaud S."/>
            <person name="Pasculle A.W."/>
            <person name="Nierman W.C."/>
            <person name="Driscoll E."/>
            <person name="Cumbie R."/>
            <person name="Clancy C.J."/>
            <person name="Dupont C.L."/>
        </authorList>
    </citation>
    <scope>NUCLEOTIDE SEQUENCE</scope>
    <source>
        <strain evidence="4">GL11</strain>
    </source>
</reference>
<dbReference type="Proteomes" id="UP000716291">
    <property type="component" value="Unassembled WGS sequence"/>
</dbReference>
<dbReference type="Pfam" id="PF07690">
    <property type="entry name" value="MFS_1"/>
    <property type="match status" value="1"/>
</dbReference>